<comment type="caution">
    <text evidence="2">The sequence shown here is derived from an EMBL/GenBank/DDBJ whole genome shotgun (WGS) entry which is preliminary data.</text>
</comment>
<feature type="region of interest" description="Disordered" evidence="1">
    <location>
        <begin position="303"/>
        <end position="341"/>
    </location>
</feature>
<dbReference type="SUPFAM" id="SSF48452">
    <property type="entry name" value="TPR-like"/>
    <property type="match status" value="1"/>
</dbReference>
<reference evidence="2 3" key="1">
    <citation type="submission" date="2019-03" db="EMBL/GenBank/DDBJ databases">
        <title>Lake Tanganyika Metagenome-Assembled Genomes (MAGs).</title>
        <authorList>
            <person name="Tran P."/>
        </authorList>
    </citation>
    <scope>NUCLEOTIDE SEQUENCE [LARGE SCALE GENOMIC DNA]</scope>
    <source>
        <strain evidence="2">K_DeepCast_65m_m2_236</strain>
    </source>
</reference>
<evidence type="ECO:0008006" key="4">
    <source>
        <dbReference type="Google" id="ProtNLM"/>
    </source>
</evidence>
<evidence type="ECO:0000313" key="3">
    <source>
        <dbReference type="Proteomes" id="UP000703893"/>
    </source>
</evidence>
<accession>A0A937X385</accession>
<dbReference type="EMBL" id="VGJX01000423">
    <property type="protein sequence ID" value="MBM3275048.1"/>
    <property type="molecule type" value="Genomic_DNA"/>
</dbReference>
<organism evidence="2 3">
    <name type="scientific">Candidatus Tanganyikabacteria bacterium</name>
    <dbReference type="NCBI Taxonomy" id="2961651"/>
    <lineage>
        <taxon>Bacteria</taxon>
        <taxon>Bacillati</taxon>
        <taxon>Candidatus Sericytochromatia</taxon>
        <taxon>Candidatus Tanganyikabacteria</taxon>
    </lineage>
</organism>
<dbReference type="Proteomes" id="UP000703893">
    <property type="component" value="Unassembled WGS sequence"/>
</dbReference>
<feature type="compositionally biased region" description="Gly residues" evidence="1">
    <location>
        <begin position="307"/>
        <end position="330"/>
    </location>
</feature>
<name>A0A937X385_9BACT</name>
<evidence type="ECO:0000313" key="2">
    <source>
        <dbReference type="EMBL" id="MBM3275048.1"/>
    </source>
</evidence>
<sequence>FRTGSDHFEISGSGLKLEVEPGKWLAVPPRLALPAEGDQAVIRLDRLRALTADAGDPALTHGNPRMGDSRAVPGEAAFSIDGGPPVPWNAIVDALPPAGLDLLGDAGLLLRLGLLTAEQASKALEQARPDEPLDMALSRLGMVSLDTWVDAVIGRSFIPSSSARPFGDRLGMRLLARRAITQGQLKKALEAQAADPGPHRPLGQLLGVAPGVLDAALESQAKSAPMVAEADGLGEVLIRWGCVSRTDWLRAQRAGADPAQALVKAGKLLPSHVLRAKAYREALVRHLTVRSVRLGHILLERPSGDTEIGGGSGHGSSSGHGSGSGHGSSSGHGHSPSRGQGLDRATLAKALAWQVDQHMPLAELLVLHRLIGPGDAARTIGEQAAQYRHLAEAGLPPLEVRRPEPARVGVPQRPRRRFPREYAALAAFGVFMLVYAIAYNQRLAGRDFGWLNAFFPRTPAPAAVYRPPGGEVHGVSLSRGATGPITVERVDRLDLPLRGPLARLEPGQTTAGAIQPAQNLDEAGPAGTPGPGTGARPGETFAPPAIPVAAIGTPNPATPEAAASAEGLAQIVPSLGPQRRFPAPAFGDRTREAAHQEASFPPMEGGKVPGLGRDKRFSYPMERPLVLATPPPPTPEPGDEPAAMKKFRADLARLRTAEARHRRTGQTLRAEGREADAQRALALAETVRRSQSVFRVRIGEAYYRAGDRVAAASELRGAAHDDPTFALPHYFLGSIARDRGDRAGAVAAWRHYLALAPEGEYAPEAREGLAAYGEKL</sequence>
<dbReference type="Gene3D" id="1.25.40.10">
    <property type="entry name" value="Tetratricopeptide repeat domain"/>
    <property type="match status" value="1"/>
</dbReference>
<feature type="region of interest" description="Disordered" evidence="1">
    <location>
        <begin position="519"/>
        <end position="539"/>
    </location>
</feature>
<gene>
    <name evidence="2" type="ORF">FJZ00_07835</name>
</gene>
<dbReference type="AlphaFoldDB" id="A0A937X385"/>
<evidence type="ECO:0000256" key="1">
    <source>
        <dbReference type="SAM" id="MobiDB-lite"/>
    </source>
</evidence>
<protein>
    <recommendedName>
        <fullName evidence="4">Tetratricopeptide repeat protein</fullName>
    </recommendedName>
</protein>
<proteinExistence type="predicted"/>
<feature type="non-terminal residue" evidence="2">
    <location>
        <position position="1"/>
    </location>
</feature>
<dbReference type="InterPro" id="IPR011990">
    <property type="entry name" value="TPR-like_helical_dom_sf"/>
</dbReference>